<dbReference type="OMA" id="STFEEAH"/>
<keyword evidence="3 6" id="KW-0067">ATP-binding</keyword>
<dbReference type="InterPro" id="IPR032781">
    <property type="entry name" value="ABC_tran_Xtn"/>
</dbReference>
<dbReference type="Pfam" id="PF00005">
    <property type="entry name" value="ABC_tran"/>
    <property type="match status" value="2"/>
</dbReference>
<dbReference type="SMART" id="SM00382">
    <property type="entry name" value="AAA"/>
    <property type="match status" value="2"/>
</dbReference>
<dbReference type="EMBL" id="KE346365">
    <property type="protein sequence ID" value="KJE93482.1"/>
    <property type="molecule type" value="Genomic_DNA"/>
</dbReference>
<protein>
    <submittedName>
        <fullName evidence="6">ATP-binding cassette sub-family F member 3</fullName>
    </submittedName>
</protein>
<feature type="compositionally biased region" description="Low complexity" evidence="4">
    <location>
        <begin position="158"/>
        <end position="174"/>
    </location>
</feature>
<evidence type="ECO:0000256" key="2">
    <source>
        <dbReference type="ARBA" id="ARBA00022741"/>
    </source>
</evidence>
<dbReference type="eggNOG" id="KOG0062">
    <property type="taxonomic scope" value="Eukaryota"/>
</dbReference>
<dbReference type="InterPro" id="IPR027417">
    <property type="entry name" value="P-loop_NTPase"/>
</dbReference>
<evidence type="ECO:0000313" key="7">
    <source>
        <dbReference type="Proteomes" id="UP000008743"/>
    </source>
</evidence>
<dbReference type="PROSITE" id="PS00211">
    <property type="entry name" value="ABC_TRANSPORTER_1"/>
    <property type="match status" value="2"/>
</dbReference>
<dbReference type="InterPro" id="IPR003439">
    <property type="entry name" value="ABC_transporter-like_ATP-bd"/>
</dbReference>
<name>A0A0D2VRI4_CAPO3</name>
<dbReference type="AlphaFoldDB" id="A0A0D2VRI4"/>
<evidence type="ECO:0000256" key="3">
    <source>
        <dbReference type="ARBA" id="ARBA00022840"/>
    </source>
</evidence>
<dbReference type="Pfam" id="PF12848">
    <property type="entry name" value="ABC_tran_Xtn"/>
    <property type="match status" value="1"/>
</dbReference>
<reference evidence="7" key="1">
    <citation type="submission" date="2011-02" db="EMBL/GenBank/DDBJ databases">
        <title>The Genome Sequence of Capsaspora owczarzaki ATCC 30864.</title>
        <authorList>
            <person name="Russ C."/>
            <person name="Cuomo C."/>
            <person name="Burger G."/>
            <person name="Gray M.W."/>
            <person name="Holland P.W.H."/>
            <person name="King N."/>
            <person name="Lang F.B.F."/>
            <person name="Roger A.J."/>
            <person name="Ruiz-Trillo I."/>
            <person name="Young S.K."/>
            <person name="Zeng Q."/>
            <person name="Gargeya S."/>
            <person name="Alvarado L."/>
            <person name="Berlin A."/>
            <person name="Chapman S.B."/>
            <person name="Chen Z."/>
            <person name="Freedman E."/>
            <person name="Gellesch M."/>
            <person name="Goldberg J."/>
            <person name="Griggs A."/>
            <person name="Gujja S."/>
            <person name="Heilman E."/>
            <person name="Heiman D."/>
            <person name="Howarth C."/>
            <person name="Mehta T."/>
            <person name="Neiman D."/>
            <person name="Pearson M."/>
            <person name="Roberts A."/>
            <person name="Saif S."/>
            <person name="Shea T."/>
            <person name="Shenoy N."/>
            <person name="Sisk P."/>
            <person name="Stolte C."/>
            <person name="Sykes S."/>
            <person name="White J."/>
            <person name="Yandava C."/>
            <person name="Haas B."/>
            <person name="Nusbaum C."/>
            <person name="Birren B."/>
        </authorList>
    </citation>
    <scope>NUCLEOTIDE SEQUENCE</scope>
    <source>
        <strain evidence="7">ATCC 30864</strain>
    </source>
</reference>
<dbReference type="RefSeq" id="XP_004348094.1">
    <property type="nucleotide sequence ID" value="XM_004348044.2"/>
</dbReference>
<evidence type="ECO:0000313" key="6">
    <source>
        <dbReference type="EMBL" id="KJE93482.1"/>
    </source>
</evidence>
<dbReference type="GO" id="GO:0005524">
    <property type="term" value="F:ATP binding"/>
    <property type="evidence" value="ECO:0007669"/>
    <property type="project" value="UniProtKB-KW"/>
</dbReference>
<keyword evidence="2" id="KW-0547">Nucleotide-binding</keyword>
<sequence length="818" mass="88885">MVEDDASIVQRALDAAALPATVDPIALEYAMGVLVQGWADFAGSTVDEDTSMLLDCIGPHFAGAFNGDDHDPALEAACKAIVTSLHAAQQERARQTASVILPTLPKRADAPVEQAVVVGVAPSSSATKPSDPVDAAVQPDTRADKEHGDEDDNEEGNSDNSSSETEEAAASHASHTDAFALEADPEPDLEEMAHAACMTRGRFPPGESRDVNLSNLVLAQGPRDLLVNATLKLFYNHRYGLVGRNGVGKSTLMKRIAMYKIAGFPKHLRTFYVSAEAPGSAKTALEFVLAADSERAALLREEAGLTRAESGQESNPERLVEIYARLQEIDADSATQRALVILNGLGFDDVKLALPTSQLSGGWRMRLSLACALFLHPDILLLDEPEAHLDAAGQHWLQNFLSEYSGCVVVVSHSAPFLTAVTTDILHFHHRKLDHYPCDYPAFVQAREDKQKKQIHLQTDLDRRRQQLTESMRKMEAKAAGNARDQKRLQQVASRKKKLNRMGFEKTADGRKFNSQLHGIREGAINANTGGWKGGKRSAASTVLYDEPSIRFQFEAATAIGAPDTALIQLQNVGFGFATAEASSTAAAATTPKLLFSKVTLEIFASTRLALLGLNGQGKSTLLKLIGGLLEPVQGQIVRHRQACIMHFNQHHVDQLNLDQSPVQHLFGLWLAHRDATRANTMGLSGSTTPQERQMLFEHEEQNIRRQLGHFGIGSPTAYQRIATLSGGQRTRVALACLTFLASPHVLLLDEVTNCLDIESIESLQNALQKFQGAVVLVSHHGPFVDAVCTDLRVVERGRLSKLDGVSAVQYMADLDDS</sequence>
<accession>A0A0D2VRI4</accession>
<dbReference type="FunFam" id="3.40.50.300:FF:000011">
    <property type="entry name" value="Putative ABC transporter ATP-binding component"/>
    <property type="match status" value="1"/>
</dbReference>
<feature type="region of interest" description="Disordered" evidence="4">
    <location>
        <begin position="122"/>
        <end position="174"/>
    </location>
</feature>
<dbReference type="GO" id="GO:0016887">
    <property type="term" value="F:ATP hydrolysis activity"/>
    <property type="evidence" value="ECO:0007669"/>
    <property type="project" value="InterPro"/>
</dbReference>
<feature type="domain" description="ABC transporter" evidence="5">
    <location>
        <begin position="211"/>
        <end position="455"/>
    </location>
</feature>
<dbReference type="PANTHER" id="PTHR19211">
    <property type="entry name" value="ATP-BINDING TRANSPORT PROTEIN-RELATED"/>
    <property type="match status" value="1"/>
</dbReference>
<gene>
    <name evidence="6" type="ORF">CAOG_004269</name>
</gene>
<dbReference type="STRING" id="595528.A0A0D2VRI4"/>
<dbReference type="PANTHER" id="PTHR19211:SF14">
    <property type="entry name" value="ATP-BINDING CASSETTE SUB-FAMILY F MEMBER 1"/>
    <property type="match status" value="1"/>
</dbReference>
<proteinExistence type="predicted"/>
<dbReference type="InterPro" id="IPR003593">
    <property type="entry name" value="AAA+_ATPase"/>
</dbReference>
<dbReference type="Proteomes" id="UP000008743">
    <property type="component" value="Unassembled WGS sequence"/>
</dbReference>
<dbReference type="PhylomeDB" id="A0A0D2VRI4"/>
<feature type="domain" description="ABC transporter" evidence="5">
    <location>
        <begin position="568"/>
        <end position="815"/>
    </location>
</feature>
<dbReference type="InterPro" id="IPR017871">
    <property type="entry name" value="ABC_transporter-like_CS"/>
</dbReference>
<evidence type="ECO:0000256" key="4">
    <source>
        <dbReference type="SAM" id="MobiDB-lite"/>
    </source>
</evidence>
<dbReference type="Gene3D" id="3.40.50.300">
    <property type="entry name" value="P-loop containing nucleotide triphosphate hydrolases"/>
    <property type="match status" value="2"/>
</dbReference>
<dbReference type="PROSITE" id="PS50893">
    <property type="entry name" value="ABC_TRANSPORTER_2"/>
    <property type="match status" value="2"/>
</dbReference>
<dbReference type="OrthoDB" id="2110130at2759"/>
<keyword evidence="1" id="KW-0677">Repeat</keyword>
<evidence type="ECO:0000256" key="1">
    <source>
        <dbReference type="ARBA" id="ARBA00022737"/>
    </source>
</evidence>
<evidence type="ECO:0000259" key="5">
    <source>
        <dbReference type="PROSITE" id="PS50893"/>
    </source>
</evidence>
<dbReference type="InParanoid" id="A0A0D2VRI4"/>
<keyword evidence="7" id="KW-1185">Reference proteome</keyword>
<dbReference type="CDD" id="cd03221">
    <property type="entry name" value="ABCF_EF-3"/>
    <property type="match status" value="2"/>
</dbReference>
<organism evidence="6 7">
    <name type="scientific">Capsaspora owczarzaki (strain ATCC 30864)</name>
    <dbReference type="NCBI Taxonomy" id="595528"/>
    <lineage>
        <taxon>Eukaryota</taxon>
        <taxon>Filasterea</taxon>
        <taxon>Capsaspora</taxon>
    </lineage>
</organism>
<dbReference type="InterPro" id="IPR050611">
    <property type="entry name" value="ABCF"/>
</dbReference>
<dbReference type="SUPFAM" id="SSF52540">
    <property type="entry name" value="P-loop containing nucleoside triphosphate hydrolases"/>
    <property type="match status" value="2"/>
</dbReference>